<feature type="chain" id="PRO_5005466656" description="PEGA domain-containing protein" evidence="2">
    <location>
        <begin position="31"/>
        <end position="302"/>
    </location>
</feature>
<dbReference type="EMBL" id="CP012333">
    <property type="protein sequence ID" value="AKU97306.1"/>
    <property type="molecule type" value="Genomic_DNA"/>
</dbReference>
<dbReference type="OrthoDB" id="5509648at2"/>
<keyword evidence="1" id="KW-1133">Transmembrane helix</keyword>
<evidence type="ECO:0000256" key="1">
    <source>
        <dbReference type="SAM" id="Phobius"/>
    </source>
</evidence>
<feature type="transmembrane region" description="Helical" evidence="1">
    <location>
        <begin position="247"/>
        <end position="269"/>
    </location>
</feature>
<keyword evidence="1" id="KW-0472">Membrane</keyword>
<evidence type="ECO:0008006" key="5">
    <source>
        <dbReference type="Google" id="ProtNLM"/>
    </source>
</evidence>
<protein>
    <recommendedName>
        <fullName evidence="5">PEGA domain-containing protein</fullName>
    </recommendedName>
</protein>
<dbReference type="RefSeq" id="WP_146648462.1">
    <property type="nucleotide sequence ID" value="NZ_CP012333.1"/>
</dbReference>
<evidence type="ECO:0000256" key="2">
    <source>
        <dbReference type="SAM" id="SignalP"/>
    </source>
</evidence>
<proteinExistence type="predicted"/>
<feature type="transmembrane region" description="Helical" evidence="1">
    <location>
        <begin position="184"/>
        <end position="206"/>
    </location>
</feature>
<dbReference type="AlphaFoldDB" id="A0A0K1PVB5"/>
<keyword evidence="4" id="KW-1185">Reference proteome</keyword>
<keyword evidence="2" id="KW-0732">Signal</keyword>
<feature type="signal peptide" evidence="2">
    <location>
        <begin position="1"/>
        <end position="30"/>
    </location>
</feature>
<dbReference type="Proteomes" id="UP000064967">
    <property type="component" value="Chromosome"/>
</dbReference>
<reference evidence="3 4" key="1">
    <citation type="submission" date="2015-08" db="EMBL/GenBank/DDBJ databases">
        <authorList>
            <person name="Babu N.S."/>
            <person name="Beckwith C.J."/>
            <person name="Beseler K.G."/>
            <person name="Brison A."/>
            <person name="Carone J.V."/>
            <person name="Caskin T.P."/>
            <person name="Diamond M."/>
            <person name="Durham M.E."/>
            <person name="Foxe J.M."/>
            <person name="Go M."/>
            <person name="Henderson B.A."/>
            <person name="Jones I.B."/>
            <person name="McGettigan J.A."/>
            <person name="Micheletti S.J."/>
            <person name="Nasrallah M.E."/>
            <person name="Ortiz D."/>
            <person name="Piller C.R."/>
            <person name="Privatt S.R."/>
            <person name="Schneider S.L."/>
            <person name="Sharp S."/>
            <person name="Smith T.C."/>
            <person name="Stanton J.D."/>
            <person name="Ullery H.E."/>
            <person name="Wilson R.J."/>
            <person name="Serrano M.G."/>
            <person name="Buck G."/>
            <person name="Lee V."/>
            <person name="Wang Y."/>
            <person name="Carvalho R."/>
            <person name="Voegtly L."/>
            <person name="Shi R."/>
            <person name="Duckworth R."/>
            <person name="Johnson A."/>
            <person name="Loviza R."/>
            <person name="Walstead R."/>
            <person name="Shah Z."/>
            <person name="Kiflezghi M."/>
            <person name="Wade K."/>
            <person name="Ball S.L."/>
            <person name="Bradley K.W."/>
            <person name="Asai D.J."/>
            <person name="Bowman C.A."/>
            <person name="Russell D.A."/>
            <person name="Pope W.H."/>
            <person name="Jacobs-Sera D."/>
            <person name="Hendrix R.W."/>
            <person name="Hatfull G.F."/>
        </authorList>
    </citation>
    <scope>NUCLEOTIDE SEQUENCE [LARGE SCALE GENOMIC DNA]</scope>
    <source>
        <strain evidence="3 4">DSM 27648</strain>
    </source>
</reference>
<dbReference type="KEGG" id="llu:AKJ09_03970"/>
<keyword evidence="1" id="KW-0812">Transmembrane</keyword>
<sequence>MRASRLLLSCLALFSIASVSTLATPRTAHAANVQACLAASEKGQRARAAGKLREAREQFLVCGAEGCPSVVRHDCTQWQTDLQASIPTVVLGAKDRGNRDLVDVTVSVDDQVLVNKLDGKAVNVDPGAHTFKFEHPTYPTVTQQAVIKEGEKSRNITVTFEGGEPEVTKVENPSQPAVVREHTVLPWVVVGVGVAALATGAVIFATSPDRPANCDKGTQLCVHPVGMSDSDFKASQEKAGDADSRPVLGAVLGASGLGLVAIGLLWHFVEPTGPVKTETGTALRVTPWAGANMSGLSLDGRF</sequence>
<gene>
    <name evidence="3" type="ORF">AKJ09_03970</name>
</gene>
<organism evidence="3 4">
    <name type="scientific">Labilithrix luteola</name>
    <dbReference type="NCBI Taxonomy" id="1391654"/>
    <lineage>
        <taxon>Bacteria</taxon>
        <taxon>Pseudomonadati</taxon>
        <taxon>Myxococcota</taxon>
        <taxon>Polyangia</taxon>
        <taxon>Polyangiales</taxon>
        <taxon>Labilitrichaceae</taxon>
        <taxon>Labilithrix</taxon>
    </lineage>
</organism>
<name>A0A0K1PVB5_9BACT</name>
<dbReference type="STRING" id="1391654.AKJ09_03970"/>
<dbReference type="PATRIC" id="fig|1391654.3.peg.4026"/>
<evidence type="ECO:0000313" key="3">
    <source>
        <dbReference type="EMBL" id="AKU97306.1"/>
    </source>
</evidence>
<evidence type="ECO:0000313" key="4">
    <source>
        <dbReference type="Proteomes" id="UP000064967"/>
    </source>
</evidence>
<accession>A0A0K1PVB5</accession>